<gene>
    <name evidence="4" type="primary">LOC108981576</name>
</gene>
<organism evidence="3 4">
    <name type="scientific">Juglans regia</name>
    <name type="common">English walnut</name>
    <dbReference type="NCBI Taxonomy" id="51240"/>
    <lineage>
        <taxon>Eukaryota</taxon>
        <taxon>Viridiplantae</taxon>
        <taxon>Streptophyta</taxon>
        <taxon>Embryophyta</taxon>
        <taxon>Tracheophyta</taxon>
        <taxon>Spermatophyta</taxon>
        <taxon>Magnoliopsida</taxon>
        <taxon>eudicotyledons</taxon>
        <taxon>Gunneridae</taxon>
        <taxon>Pentapetalae</taxon>
        <taxon>rosids</taxon>
        <taxon>fabids</taxon>
        <taxon>Fagales</taxon>
        <taxon>Juglandaceae</taxon>
        <taxon>Juglans</taxon>
    </lineage>
</organism>
<dbReference type="Gramene" id="Jr12_23290_p1">
    <property type="protein sequence ID" value="cds.Jr12_23290_p1"/>
    <property type="gene ID" value="Jr12_23290"/>
</dbReference>
<proteinExistence type="predicted"/>
<keyword evidence="2" id="KW-0106">Calcium</keyword>
<dbReference type="OrthoDB" id="419768at2759"/>
<protein>
    <submittedName>
        <fullName evidence="4">16 kDa phloem protein 1-like</fullName>
    </submittedName>
</protein>
<dbReference type="PANTHER" id="PTHR46502">
    <property type="entry name" value="C2 DOMAIN-CONTAINING"/>
    <property type="match status" value="1"/>
</dbReference>
<dbReference type="InterPro" id="IPR035892">
    <property type="entry name" value="C2_domain_sf"/>
</dbReference>
<dbReference type="Gene3D" id="2.60.40.150">
    <property type="entry name" value="C2 domain"/>
    <property type="match status" value="1"/>
</dbReference>
<reference evidence="4" key="1">
    <citation type="submission" date="2025-08" db="UniProtKB">
        <authorList>
            <consortium name="RefSeq"/>
        </authorList>
    </citation>
    <scope>IDENTIFICATION</scope>
    <source>
        <tissue evidence="4">Leaves</tissue>
    </source>
</reference>
<name>A0A2I4DMJ3_JUGRE</name>
<dbReference type="FunCoup" id="A0A2I4DMJ3">
    <property type="interactions" value="369"/>
</dbReference>
<accession>A0A2I4DMJ3</accession>
<dbReference type="Pfam" id="PF00168">
    <property type="entry name" value="C2"/>
    <property type="match status" value="1"/>
</dbReference>
<dbReference type="AlphaFoldDB" id="A0A2I4DMJ3"/>
<dbReference type="GO" id="GO:0046872">
    <property type="term" value="F:metal ion binding"/>
    <property type="evidence" value="ECO:0007669"/>
    <property type="project" value="UniProtKB-KW"/>
</dbReference>
<dbReference type="RefSeq" id="XP_035539039.1">
    <property type="nucleotide sequence ID" value="XM_035683146.1"/>
</dbReference>
<keyword evidence="1" id="KW-0479">Metal-binding</keyword>
<evidence type="ECO:0000256" key="2">
    <source>
        <dbReference type="ARBA" id="ARBA00022837"/>
    </source>
</evidence>
<dbReference type="Proteomes" id="UP000235220">
    <property type="component" value="Chromosome 12"/>
</dbReference>
<dbReference type="PANTHER" id="PTHR46502:SF15">
    <property type="entry name" value="16 KDA PHLOEM PROTEIN 1"/>
    <property type="match status" value="1"/>
</dbReference>
<dbReference type="GeneID" id="108981576"/>
<dbReference type="KEGG" id="jre:108981576"/>
<evidence type="ECO:0000256" key="1">
    <source>
        <dbReference type="ARBA" id="ARBA00022723"/>
    </source>
</evidence>
<dbReference type="CDD" id="cd04049">
    <property type="entry name" value="C2_putative_Elicitor-responsive_gene"/>
    <property type="match status" value="1"/>
</dbReference>
<dbReference type="PROSITE" id="PS50004">
    <property type="entry name" value="C2"/>
    <property type="match status" value="1"/>
</dbReference>
<dbReference type="InterPro" id="IPR000008">
    <property type="entry name" value="C2_dom"/>
</dbReference>
<sequence length="156" mass="17638">MAIGTMEVLLVNAKGLGDTDFFGRMDPYVLIQFKSQERKSTVARGEGGSPAWNEKFTFRVEYPGEGDQYKLILKIMDKDTFSADDFIGQATIYVKDLLAVGVENGTAELHPRKYSVVRTDQTYCGEIEVGVTFTLKVEDQNYSEEEFGGWKQSHHY</sequence>
<keyword evidence="3" id="KW-1185">Reference proteome</keyword>
<evidence type="ECO:0000313" key="4">
    <source>
        <dbReference type="RefSeq" id="XP_035539039.1"/>
    </source>
</evidence>
<dbReference type="SUPFAM" id="SSF49562">
    <property type="entry name" value="C2 domain (Calcium/lipid-binding domain, CaLB)"/>
    <property type="match status" value="1"/>
</dbReference>
<evidence type="ECO:0000313" key="3">
    <source>
        <dbReference type="Proteomes" id="UP000235220"/>
    </source>
</evidence>
<dbReference type="SMART" id="SM00239">
    <property type="entry name" value="C2"/>
    <property type="match status" value="1"/>
</dbReference>
<dbReference type="STRING" id="51240.A0A2I4DMJ3"/>